<keyword evidence="2 7" id="KW-0813">Transport</keyword>
<dbReference type="eggNOG" id="COG1175">
    <property type="taxonomic scope" value="Bacteria"/>
</dbReference>
<dbReference type="InterPro" id="IPR035906">
    <property type="entry name" value="MetI-like_sf"/>
</dbReference>
<accession>S0FGA3</accession>
<feature type="transmembrane region" description="Helical" evidence="7">
    <location>
        <begin position="197"/>
        <end position="220"/>
    </location>
</feature>
<keyword evidence="3" id="KW-1003">Cell membrane</keyword>
<dbReference type="GO" id="GO:0005886">
    <property type="term" value="C:plasma membrane"/>
    <property type="evidence" value="ECO:0007669"/>
    <property type="project" value="UniProtKB-SubCell"/>
</dbReference>
<proteinExistence type="inferred from homology"/>
<dbReference type="Gene3D" id="1.10.3720.10">
    <property type="entry name" value="MetI-like"/>
    <property type="match status" value="1"/>
</dbReference>
<dbReference type="InterPro" id="IPR000515">
    <property type="entry name" value="MetI-like"/>
</dbReference>
<comment type="subcellular location">
    <subcellularLocation>
        <location evidence="1 7">Cell membrane</location>
        <topology evidence="1 7">Multi-pass membrane protein</topology>
    </subcellularLocation>
</comment>
<dbReference type="PATRIC" id="fig|1195236.3.peg.4542"/>
<dbReference type="InterPro" id="IPR051393">
    <property type="entry name" value="ABC_transporter_permease"/>
</dbReference>
<evidence type="ECO:0000256" key="1">
    <source>
        <dbReference type="ARBA" id="ARBA00004651"/>
    </source>
</evidence>
<dbReference type="AlphaFoldDB" id="S0FGA3"/>
<evidence type="ECO:0000256" key="4">
    <source>
        <dbReference type="ARBA" id="ARBA00022692"/>
    </source>
</evidence>
<keyword evidence="5 7" id="KW-1133">Transmembrane helix</keyword>
<dbReference type="PANTHER" id="PTHR30193">
    <property type="entry name" value="ABC TRANSPORTER PERMEASE PROTEIN"/>
    <property type="match status" value="1"/>
</dbReference>
<dbReference type="CDD" id="cd06261">
    <property type="entry name" value="TM_PBP2"/>
    <property type="match status" value="1"/>
</dbReference>
<feature type="transmembrane region" description="Helical" evidence="7">
    <location>
        <begin position="158"/>
        <end position="177"/>
    </location>
</feature>
<evidence type="ECO:0000313" key="9">
    <source>
        <dbReference type="EMBL" id="EMS69987.1"/>
    </source>
</evidence>
<comment type="caution">
    <text evidence="9">The sequence shown here is derived from an EMBL/GenBank/DDBJ whole genome shotgun (WGS) entry which is preliminary data.</text>
</comment>
<evidence type="ECO:0000256" key="6">
    <source>
        <dbReference type="ARBA" id="ARBA00023136"/>
    </source>
</evidence>
<evidence type="ECO:0000256" key="3">
    <source>
        <dbReference type="ARBA" id="ARBA00022475"/>
    </source>
</evidence>
<feature type="transmembrane region" description="Helical" evidence="7">
    <location>
        <begin position="108"/>
        <end position="128"/>
    </location>
</feature>
<keyword evidence="6 7" id="KW-0472">Membrane</keyword>
<dbReference type="Pfam" id="PF00528">
    <property type="entry name" value="BPD_transp_1"/>
    <property type="match status" value="1"/>
</dbReference>
<dbReference type="EMBL" id="AORV01000061">
    <property type="protein sequence ID" value="EMS69987.1"/>
    <property type="molecule type" value="Genomic_DNA"/>
</dbReference>
<reference evidence="9 10" key="1">
    <citation type="journal article" date="2013" name="Genome Announc.">
        <title>Draft Genome Sequence of the Cellulolytic, Mesophilic, Anaerobic Bacterium Clostridium termitidis Strain CT1112 (DSM 5398).</title>
        <authorList>
            <person name="Lal S."/>
            <person name="Ramachandran U."/>
            <person name="Zhang X."/>
            <person name="Munir R."/>
            <person name="Sparling R."/>
            <person name="Levin D.B."/>
        </authorList>
    </citation>
    <scope>NUCLEOTIDE SEQUENCE [LARGE SCALE GENOMIC DNA]</scope>
    <source>
        <strain evidence="9 10">CT1112</strain>
    </source>
</reference>
<comment type="similarity">
    <text evidence="7">Belongs to the binding-protein-dependent transport system permease family.</text>
</comment>
<sequence length="292" mass="32899">MTVLQTKLKTRQSMAGFIFALPSLAGFALFFAIPFAISIYYCFTQGIGGVEFVGFQNFIDLFHSNSFLLASKNTIIFNAISVPAIIILSFLLSLLLNSRIKGLPVFRSFFILPLVIPVASVILVWNILFNEFGVINNILIKFGFAGNIDWIKSDQSMWVLVLLYLWKNCGYNVILFLAGLSNIPKEYYESARMDGAGPLACIKNITIPFLIPTGFFVLMMSIVNSFKVFREAYLLAGSYPSLKIYMLQHFMNNNFMNLSYQRLTTAALIMAVVIALLVFVLFRIEARFGRSI</sequence>
<keyword evidence="10" id="KW-1185">Reference proteome</keyword>
<dbReference type="STRING" id="1195236.CTER_4360"/>
<keyword evidence="4 7" id="KW-0812">Transmembrane</keyword>
<evidence type="ECO:0000256" key="2">
    <source>
        <dbReference type="ARBA" id="ARBA00022448"/>
    </source>
</evidence>
<evidence type="ECO:0000313" key="10">
    <source>
        <dbReference type="Proteomes" id="UP000014155"/>
    </source>
</evidence>
<feature type="transmembrane region" description="Helical" evidence="7">
    <location>
        <begin position="17"/>
        <end position="41"/>
    </location>
</feature>
<feature type="transmembrane region" description="Helical" evidence="7">
    <location>
        <begin position="75"/>
        <end position="96"/>
    </location>
</feature>
<dbReference type="PROSITE" id="PS50928">
    <property type="entry name" value="ABC_TM1"/>
    <property type="match status" value="1"/>
</dbReference>
<evidence type="ECO:0000256" key="5">
    <source>
        <dbReference type="ARBA" id="ARBA00022989"/>
    </source>
</evidence>
<dbReference type="PANTHER" id="PTHR30193:SF37">
    <property type="entry name" value="INNER MEMBRANE ABC TRANSPORTER PERMEASE PROTEIN YCJO"/>
    <property type="match status" value="1"/>
</dbReference>
<dbReference type="Proteomes" id="UP000014155">
    <property type="component" value="Unassembled WGS sequence"/>
</dbReference>
<name>S0FGA3_RUMCE</name>
<feature type="transmembrane region" description="Helical" evidence="7">
    <location>
        <begin position="263"/>
        <end position="282"/>
    </location>
</feature>
<evidence type="ECO:0000256" key="7">
    <source>
        <dbReference type="RuleBase" id="RU363032"/>
    </source>
</evidence>
<dbReference type="SUPFAM" id="SSF161098">
    <property type="entry name" value="MetI-like"/>
    <property type="match status" value="1"/>
</dbReference>
<protein>
    <submittedName>
        <fullName evidence="9">ABC transporter, permease protein</fullName>
    </submittedName>
</protein>
<gene>
    <name evidence="9" type="ORF">CTER_4360</name>
</gene>
<evidence type="ECO:0000259" key="8">
    <source>
        <dbReference type="PROSITE" id="PS50928"/>
    </source>
</evidence>
<dbReference type="RefSeq" id="WP_004629460.1">
    <property type="nucleotide sequence ID" value="NZ_AORV01000061.1"/>
</dbReference>
<organism evidence="9 10">
    <name type="scientific">Ruminiclostridium cellobioparum subsp. termitidis CT1112</name>
    <dbReference type="NCBI Taxonomy" id="1195236"/>
    <lineage>
        <taxon>Bacteria</taxon>
        <taxon>Bacillati</taxon>
        <taxon>Bacillota</taxon>
        <taxon>Clostridia</taxon>
        <taxon>Eubacteriales</taxon>
        <taxon>Oscillospiraceae</taxon>
        <taxon>Ruminiclostridium</taxon>
    </lineage>
</organism>
<dbReference type="GO" id="GO:0055085">
    <property type="term" value="P:transmembrane transport"/>
    <property type="evidence" value="ECO:0007669"/>
    <property type="project" value="InterPro"/>
</dbReference>
<feature type="domain" description="ABC transmembrane type-1" evidence="8">
    <location>
        <begin position="71"/>
        <end position="281"/>
    </location>
</feature>